<dbReference type="AlphaFoldDB" id="A0A0U3I5J2"/>
<evidence type="ECO:0000256" key="1">
    <source>
        <dbReference type="ARBA" id="ARBA00013139"/>
    </source>
</evidence>
<dbReference type="PRINTS" id="PR00095">
    <property type="entry name" value="ANTSNTHASEI"/>
</dbReference>
<name>A0A0U3I5J2_9GAMM</name>
<evidence type="ECO:0000313" key="5">
    <source>
        <dbReference type="EMBL" id="ALU42343.1"/>
    </source>
</evidence>
<gene>
    <name evidence="5" type="ORF">AT705_04905</name>
</gene>
<dbReference type="GO" id="GO:0000162">
    <property type="term" value="P:L-tryptophan biosynthetic process"/>
    <property type="evidence" value="ECO:0007669"/>
    <property type="project" value="TreeGrafter"/>
</dbReference>
<feature type="domain" description="Anthranilate synthase component I N-terminal" evidence="4">
    <location>
        <begin position="15"/>
        <end position="146"/>
    </location>
</feature>
<dbReference type="GO" id="GO:0009396">
    <property type="term" value="P:folic acid-containing compound biosynthetic process"/>
    <property type="evidence" value="ECO:0007669"/>
    <property type="project" value="InterPro"/>
</dbReference>
<protein>
    <recommendedName>
        <fullName evidence="1">aminodeoxychorismate synthase</fullName>
        <ecNumber evidence="1">2.6.1.85</ecNumber>
    </recommendedName>
</protein>
<dbReference type="InterPro" id="IPR019999">
    <property type="entry name" value="Anth_synth_I-like"/>
</dbReference>
<dbReference type="EC" id="2.6.1.85" evidence="1"/>
<reference evidence="5 6" key="1">
    <citation type="submission" date="2015-12" db="EMBL/GenBank/DDBJ databases">
        <title>Complete genome sequence of Pseudoalteromonas rubra SCSIO 6842, harboring a conjugative plasmid.</title>
        <authorList>
            <person name="Li B."/>
            <person name="Wang X."/>
        </authorList>
    </citation>
    <scope>NUCLEOTIDE SEQUENCE [LARGE SCALE GENOMIC DNA]</scope>
    <source>
        <strain evidence="5 6">SCSIO 6842</strain>
    </source>
</reference>
<dbReference type="InterPro" id="IPR006805">
    <property type="entry name" value="Anth_synth_I_N"/>
</dbReference>
<evidence type="ECO:0000259" key="3">
    <source>
        <dbReference type="Pfam" id="PF00425"/>
    </source>
</evidence>
<dbReference type="KEGG" id="prr:AT705_04905"/>
<dbReference type="Pfam" id="PF04715">
    <property type="entry name" value="Anth_synt_I_N"/>
    <property type="match status" value="1"/>
</dbReference>
<evidence type="ECO:0000313" key="6">
    <source>
        <dbReference type="Proteomes" id="UP000069015"/>
    </source>
</evidence>
<evidence type="ECO:0000256" key="2">
    <source>
        <dbReference type="ARBA" id="ARBA00022679"/>
    </source>
</evidence>
<keyword evidence="2" id="KW-0808">Transferase</keyword>
<dbReference type="RefSeq" id="WP_058795728.1">
    <property type="nucleotide sequence ID" value="NZ_CP013611.1"/>
</dbReference>
<dbReference type="InterPro" id="IPR015890">
    <property type="entry name" value="Chorismate_C"/>
</dbReference>
<accession>A0A0U3I5J2</accession>
<evidence type="ECO:0000259" key="4">
    <source>
        <dbReference type="Pfam" id="PF04715"/>
    </source>
</evidence>
<dbReference type="PANTHER" id="PTHR11236">
    <property type="entry name" value="AMINOBENZOATE/ANTHRANILATE SYNTHASE"/>
    <property type="match status" value="1"/>
</dbReference>
<dbReference type="GO" id="GO:0046820">
    <property type="term" value="F:4-amino-4-deoxychorismate synthase activity"/>
    <property type="evidence" value="ECO:0007669"/>
    <property type="project" value="UniProtKB-EC"/>
</dbReference>
<dbReference type="Gene3D" id="3.60.120.10">
    <property type="entry name" value="Anthranilate synthase"/>
    <property type="match status" value="1"/>
</dbReference>
<sequence>MTNPSSNSIELDISLSTIEVFDTLASQQLAVLLDSSDANHENSRFDIMSINPLCILEAREGQFYLDGKQVEQDGFTIMQDKLAALDSTSHTDMPFTGGWLGYFGYDLGRYIETLPQIAKQDITLPDMIAGLYPDALIRDNLHNQWYFVTQPGYDRLDTYLSLIQNGCSDSDTFRLTSRWQANMTQSEYTHKFASIHEYLKSGDCYQINLAQRFSADYQGSPWQAYKTLRANNQAPFSAFINLEENAIVSVSPERFISVRNGQVETKPIKGTLPRIHSDKHADAQQASRLQQSPKDRAENVMIVDLLRNDLGKVATPGSVQVPKLFEIESFPAVHHLVSTVTAQLAAGKTAVDQLKAAFPGGSITGAPKIRAMEIIEELEPHRRSAYCGSIGYLSACGAMDTSITIRTLVCHQQKIHCWAGGGIVADSDCELEYQETYHKVNKILPVL</sequence>
<dbReference type="Proteomes" id="UP000069015">
    <property type="component" value="Chromosome 1"/>
</dbReference>
<proteinExistence type="predicted"/>
<dbReference type="Pfam" id="PF00425">
    <property type="entry name" value="Chorismate_bind"/>
    <property type="match status" value="1"/>
</dbReference>
<dbReference type="PANTHER" id="PTHR11236:SF50">
    <property type="entry name" value="AMINODEOXYCHORISMATE SYNTHASE COMPONENT 1"/>
    <property type="match status" value="1"/>
</dbReference>
<dbReference type="InterPro" id="IPR005801">
    <property type="entry name" value="ADC_synthase"/>
</dbReference>
<dbReference type="NCBIfam" id="TIGR00553">
    <property type="entry name" value="pabB"/>
    <property type="match status" value="1"/>
</dbReference>
<feature type="domain" description="Chorismate-utilising enzyme C-terminal" evidence="3">
    <location>
        <begin position="185"/>
        <end position="439"/>
    </location>
</feature>
<dbReference type="InterPro" id="IPR005802">
    <property type="entry name" value="ADC_synth_comp_1"/>
</dbReference>
<dbReference type="EMBL" id="CP013611">
    <property type="protein sequence ID" value="ALU42343.1"/>
    <property type="molecule type" value="Genomic_DNA"/>
</dbReference>
<dbReference type="SUPFAM" id="SSF56322">
    <property type="entry name" value="ADC synthase"/>
    <property type="match status" value="1"/>
</dbReference>
<organism evidence="5 6">
    <name type="scientific">Pseudoalteromonas rubra</name>
    <dbReference type="NCBI Taxonomy" id="43658"/>
    <lineage>
        <taxon>Bacteria</taxon>
        <taxon>Pseudomonadati</taxon>
        <taxon>Pseudomonadota</taxon>
        <taxon>Gammaproteobacteria</taxon>
        <taxon>Alteromonadales</taxon>
        <taxon>Pseudoalteromonadaceae</taxon>
        <taxon>Pseudoalteromonas</taxon>
    </lineage>
</organism>